<dbReference type="WBParaSite" id="MhA1_Contig357.frz3.gene14">
    <property type="protein sequence ID" value="MhA1_Contig357.frz3.gene14"/>
    <property type="gene ID" value="MhA1_Contig357.frz3.gene14"/>
</dbReference>
<proteinExistence type="predicted"/>
<accession>A0A1I8BNV1</accession>
<sequence length="269" mass="30529">MESFEGPSGVKYSDLPTYAYRRMLNEKTGKDKVKGTKKGVEKGQKHLKDNLQSRYNVKVKNKYSALDGLTEEKERKLFENEKIKSIENIKGKEKCDPECVDECVEDPPKIRSRKARKLMDEGVNHLTVTADNNPFDCNCHCKPHHVGVLITGFLACSGLIGYTNLQPSFNCLISPNLGFNEFVQCGLQYNCTTPPCTVDKYYCSTNDYTTVKSKEFHEYIDSYQPFKMYCPIGVGGEFEFVAEGFGSCDEDRKCEIDLLPIIKNNQTLD</sequence>
<feature type="region of interest" description="Disordered" evidence="1">
    <location>
        <begin position="26"/>
        <end position="46"/>
    </location>
</feature>
<reference evidence="3" key="1">
    <citation type="submission" date="2016-11" db="UniProtKB">
        <authorList>
            <consortium name="WormBaseParasite"/>
        </authorList>
    </citation>
    <scope>IDENTIFICATION</scope>
</reference>
<name>A0A1I8BNV1_MELHA</name>
<dbReference type="Proteomes" id="UP000095281">
    <property type="component" value="Unplaced"/>
</dbReference>
<dbReference type="AlphaFoldDB" id="A0A1I8BNV1"/>
<evidence type="ECO:0000313" key="2">
    <source>
        <dbReference type="Proteomes" id="UP000095281"/>
    </source>
</evidence>
<evidence type="ECO:0000313" key="3">
    <source>
        <dbReference type="WBParaSite" id="MhA1_Contig357.frz3.gene14"/>
    </source>
</evidence>
<organism evidence="2 3">
    <name type="scientific">Meloidogyne hapla</name>
    <name type="common">Root-knot nematode worm</name>
    <dbReference type="NCBI Taxonomy" id="6305"/>
    <lineage>
        <taxon>Eukaryota</taxon>
        <taxon>Metazoa</taxon>
        <taxon>Ecdysozoa</taxon>
        <taxon>Nematoda</taxon>
        <taxon>Chromadorea</taxon>
        <taxon>Rhabditida</taxon>
        <taxon>Tylenchina</taxon>
        <taxon>Tylenchomorpha</taxon>
        <taxon>Tylenchoidea</taxon>
        <taxon>Meloidogynidae</taxon>
        <taxon>Meloidogyninae</taxon>
        <taxon>Meloidogyne</taxon>
    </lineage>
</organism>
<keyword evidence="2" id="KW-1185">Reference proteome</keyword>
<evidence type="ECO:0000256" key="1">
    <source>
        <dbReference type="SAM" id="MobiDB-lite"/>
    </source>
</evidence>
<protein>
    <submittedName>
        <fullName evidence="3">Plasmodium vivax Vir protein</fullName>
    </submittedName>
</protein>